<protein>
    <submittedName>
        <fullName evidence="1">Uncharacterized protein</fullName>
    </submittedName>
</protein>
<organism evidence="1 2">
    <name type="scientific">Nitrospira defluvii</name>
    <dbReference type="NCBI Taxonomy" id="330214"/>
    <lineage>
        <taxon>Bacteria</taxon>
        <taxon>Pseudomonadati</taxon>
        <taxon>Nitrospirota</taxon>
        <taxon>Nitrospiria</taxon>
        <taxon>Nitrospirales</taxon>
        <taxon>Nitrospiraceae</taxon>
        <taxon>Nitrospira</taxon>
    </lineage>
</organism>
<evidence type="ECO:0000313" key="1">
    <source>
        <dbReference type="EMBL" id="CBK41798.1"/>
    </source>
</evidence>
<dbReference type="Proteomes" id="UP000001660">
    <property type="component" value="Chromosome"/>
</dbReference>
<proteinExistence type="predicted"/>
<gene>
    <name evidence="1" type="ORF">NIDE2078</name>
</gene>
<dbReference type="KEGG" id="nde:NIDE2078"/>
<name>D8PEY9_9BACT</name>
<dbReference type="EMBL" id="FP929003">
    <property type="protein sequence ID" value="CBK41798.1"/>
    <property type="molecule type" value="Genomic_DNA"/>
</dbReference>
<evidence type="ECO:0000313" key="2">
    <source>
        <dbReference type="Proteomes" id="UP000001660"/>
    </source>
</evidence>
<reference evidence="1 2" key="1">
    <citation type="journal article" date="2010" name="Proc. Natl. Acad. Sci. U.S.A.">
        <title>A Nitrospira metagenome illuminates the physiology and evolution of globally important nitrite-oxidizing bacteria.</title>
        <authorList>
            <person name="Lucker S."/>
            <person name="Wagner M."/>
            <person name="Maixner F."/>
            <person name="Pelletier E."/>
            <person name="Koch H."/>
            <person name="Vacherie B."/>
            <person name="Rattei T."/>
            <person name="Sinninghe Damste J."/>
            <person name="Spieck E."/>
            <person name="Le Paslier D."/>
            <person name="Daims H."/>
        </authorList>
    </citation>
    <scope>NUCLEOTIDE SEQUENCE [LARGE SCALE GENOMIC DNA]</scope>
</reference>
<dbReference type="AlphaFoldDB" id="D8PEY9"/>
<dbReference type="HOGENOM" id="CLU_2951719_0_0_0"/>
<accession>D8PEY9</accession>
<keyword evidence="2" id="KW-1185">Reference proteome</keyword>
<sequence>MSLTFDEARHFLSRTAFGGTPEEIRRVMPLDRVAAVEQALAISDSETRSLDASSKICID</sequence>